<feature type="compositionally biased region" description="Low complexity" evidence="2">
    <location>
        <begin position="388"/>
        <end position="403"/>
    </location>
</feature>
<feature type="coiled-coil region" evidence="1">
    <location>
        <begin position="54"/>
        <end position="88"/>
    </location>
</feature>
<comment type="caution">
    <text evidence="3">The sequence shown here is derived from an EMBL/GenBank/DDBJ whole genome shotgun (WGS) entry which is preliminary data.</text>
</comment>
<feature type="compositionally biased region" description="Acidic residues" evidence="2">
    <location>
        <begin position="286"/>
        <end position="311"/>
    </location>
</feature>
<feature type="region of interest" description="Disordered" evidence="2">
    <location>
        <begin position="436"/>
        <end position="480"/>
    </location>
</feature>
<feature type="compositionally biased region" description="Acidic residues" evidence="2">
    <location>
        <begin position="345"/>
        <end position="366"/>
    </location>
</feature>
<sequence length="1172" mass="131513">MSKLEDILPEMAGVFAAQESALANAVDVVTTQLQNLGRDHLASVQRVRQLEATQHKLLETLTSLQATNEALQEQQQLQMQELEVLRHAEPDFSELQATLQATLQAAIMTQLEAHAKTFVTTQLEAIEKKLVNDLDGRLQHTSLQAHVRAQQSEDAMRTELEILEKRFEYLSRVKMEVKDLGKRIEKQDQTLDDMRTGFALLAKSVGTDEIDDSDHEDDKDRLSQSESAPIVASFTAIAPPDTENTADGEEEPTAEENTQPEATVEELDKQTDEEEPKDDPTPLEVDNLEGAEESPEQADEATQEEDADEPVTIESPTEQVAEPPSPDPAPTANEEAPVLSFSEPPEPEEEVVAEPESPEITNEEAIDVILQEVSPDNEPESVPEVETAEPPAETTAAQQNSDASDGEESDDDEKNGFSQSMRFAPVPAHPRILQHMSTSPNLSSIAYARSKREQRSARRKSTRRLQQEAAAEQRESNRTPLTHEQIRELWLRMLHKFIQLRRLHTIQGTSPDRTIFRKQQISMGARVRRLEETSTDLEDTMEMLEVGLNSAAQNIQMLDQALTQSTSTLEKRTKKLEDLHQMHRQTMVSVEEKISTFESELRRVRHISRRESVQGSISTAMFSQMGSQLHDILTRLTEQTNATQALEKALQRLEQVDVPALATRLDHSLEEVLGRVEFKMKELMKELSRTLERSKSDQQAAEARVEGRLTQSTDQIHHDLLVLTSSLLFSIELLKPSTASSAVKTKPQKNPVDVGASLLQTIIASFERTWRRIAVADRDEADDHVNTVHILQEKLNNFRNELTKLQEQASKVAGMKSETSSASESLVRKSSSSSLLFDEHLATLVTMQLRAFESVLVEQSRDTSEPTSAQLLSQLKDLVVQLRAVLFFLLFHRHLMESRQDISDLQQARDTMRQTLTTHDFALNQFGVIEAVVKMMNSRMDSFVDLTFSFAKDADVKKSMQEILHTNEELREVLTKKVETTDSDAVQRDGLLEREVTQLVARVNKKLDKDEMLWTQEVLERQVQNVAKSALGEEDLVQINRALRSKLDKGQFQVLLQQQHAKMMELGGGNNALMHAFLGDGGGDGRQPLVGTKCISCNGELPPSKPQIQAVVKEEVQQEVAKALARQTATAASMLTPASPSFNISSHRSLDKHKKDLLLASLQQQQQKPVKR</sequence>
<evidence type="ECO:0000256" key="1">
    <source>
        <dbReference type="SAM" id="Coils"/>
    </source>
</evidence>
<feature type="compositionally biased region" description="Acidic residues" evidence="2">
    <location>
        <begin position="244"/>
        <end position="254"/>
    </location>
</feature>
<dbReference type="OrthoDB" id="74512at2759"/>
<dbReference type="AlphaFoldDB" id="A0A8K1FFK6"/>
<feature type="compositionally biased region" description="Acidic residues" evidence="2">
    <location>
        <begin position="375"/>
        <end position="387"/>
    </location>
</feature>
<protein>
    <submittedName>
        <fullName evidence="3">Uncharacterized protein</fullName>
    </submittedName>
</protein>
<name>A0A8K1FFK6_PYTOL</name>
<feature type="coiled-coil region" evidence="1">
    <location>
        <begin position="781"/>
        <end position="815"/>
    </location>
</feature>
<keyword evidence="1" id="KW-0175">Coiled coil</keyword>
<dbReference type="Proteomes" id="UP000794436">
    <property type="component" value="Unassembled WGS sequence"/>
</dbReference>
<evidence type="ECO:0000256" key="2">
    <source>
        <dbReference type="SAM" id="MobiDB-lite"/>
    </source>
</evidence>
<proteinExistence type="predicted"/>
<reference evidence="3" key="1">
    <citation type="submission" date="2019-03" db="EMBL/GenBank/DDBJ databases">
        <title>Long read genome sequence of the mycoparasitic Pythium oligandrum ATCC 38472 isolated from sugarbeet rhizosphere.</title>
        <authorList>
            <person name="Gaulin E."/>
        </authorList>
    </citation>
    <scope>NUCLEOTIDE SEQUENCE</scope>
    <source>
        <strain evidence="3">ATCC 38472_TT</strain>
    </source>
</reference>
<feature type="compositionally biased region" description="Acidic residues" evidence="2">
    <location>
        <begin position="404"/>
        <end position="413"/>
    </location>
</feature>
<organism evidence="3 4">
    <name type="scientific">Pythium oligandrum</name>
    <name type="common">Mycoparasitic fungus</name>
    <dbReference type="NCBI Taxonomy" id="41045"/>
    <lineage>
        <taxon>Eukaryota</taxon>
        <taxon>Sar</taxon>
        <taxon>Stramenopiles</taxon>
        <taxon>Oomycota</taxon>
        <taxon>Peronosporomycetes</taxon>
        <taxon>Pythiales</taxon>
        <taxon>Pythiaceae</taxon>
        <taxon>Pythium</taxon>
    </lineage>
</organism>
<evidence type="ECO:0000313" key="3">
    <source>
        <dbReference type="EMBL" id="TMW56908.1"/>
    </source>
</evidence>
<feature type="region of interest" description="Disordered" evidence="2">
    <location>
        <begin position="208"/>
        <end position="420"/>
    </location>
</feature>
<dbReference type="EMBL" id="SPLM01000144">
    <property type="protein sequence ID" value="TMW56908.1"/>
    <property type="molecule type" value="Genomic_DNA"/>
</dbReference>
<accession>A0A8K1FFK6</accession>
<evidence type="ECO:0000313" key="4">
    <source>
        <dbReference type="Proteomes" id="UP000794436"/>
    </source>
</evidence>
<keyword evidence="4" id="KW-1185">Reference proteome</keyword>
<gene>
    <name evidence="3" type="ORF">Poli38472_002833</name>
</gene>